<protein>
    <submittedName>
        <fullName evidence="1">Uncharacterized protein</fullName>
    </submittedName>
</protein>
<gene>
    <name evidence="1" type="ORF">FEM48_Zijuj07G0123000</name>
</gene>
<evidence type="ECO:0000313" key="2">
    <source>
        <dbReference type="Proteomes" id="UP000813462"/>
    </source>
</evidence>
<comment type="caution">
    <text evidence="1">The sequence shown here is derived from an EMBL/GenBank/DDBJ whole genome shotgun (WGS) entry which is preliminary data.</text>
</comment>
<name>A0A978V4L0_ZIZJJ</name>
<reference evidence="1" key="1">
    <citation type="journal article" date="2021" name="Front. Plant Sci.">
        <title>Chromosome-Scale Genome Assembly for Chinese Sour Jujube and Insights Into Its Genome Evolution and Domestication Signature.</title>
        <authorList>
            <person name="Shen L.-Y."/>
            <person name="Luo H."/>
            <person name="Wang X.-L."/>
            <person name="Wang X.-M."/>
            <person name="Qiu X.-J."/>
            <person name="Liu H."/>
            <person name="Zhou S.-S."/>
            <person name="Jia K.-H."/>
            <person name="Nie S."/>
            <person name="Bao Y.-T."/>
            <person name="Zhang R.-G."/>
            <person name="Yun Q.-Z."/>
            <person name="Chai Y.-H."/>
            <person name="Lu J.-Y."/>
            <person name="Li Y."/>
            <person name="Zhao S.-W."/>
            <person name="Mao J.-F."/>
            <person name="Jia S.-G."/>
            <person name="Mao Y.-M."/>
        </authorList>
    </citation>
    <scope>NUCLEOTIDE SEQUENCE</scope>
    <source>
        <strain evidence="1">AT0</strain>
        <tissue evidence="1">Leaf</tissue>
    </source>
</reference>
<dbReference type="Proteomes" id="UP000813462">
    <property type="component" value="Unassembled WGS sequence"/>
</dbReference>
<evidence type="ECO:0000313" key="1">
    <source>
        <dbReference type="EMBL" id="KAH7522293.1"/>
    </source>
</evidence>
<organism evidence="1 2">
    <name type="scientific">Ziziphus jujuba var. spinosa</name>
    <dbReference type="NCBI Taxonomy" id="714518"/>
    <lineage>
        <taxon>Eukaryota</taxon>
        <taxon>Viridiplantae</taxon>
        <taxon>Streptophyta</taxon>
        <taxon>Embryophyta</taxon>
        <taxon>Tracheophyta</taxon>
        <taxon>Spermatophyta</taxon>
        <taxon>Magnoliopsida</taxon>
        <taxon>eudicotyledons</taxon>
        <taxon>Gunneridae</taxon>
        <taxon>Pentapetalae</taxon>
        <taxon>rosids</taxon>
        <taxon>fabids</taxon>
        <taxon>Rosales</taxon>
        <taxon>Rhamnaceae</taxon>
        <taxon>Paliureae</taxon>
        <taxon>Ziziphus</taxon>
    </lineage>
</organism>
<sequence length="118" mass="13125">MLAMNLICCCLSLARRSPSHFLNLSTTQTLVSPSSSRSKLITFQTMVSRAYTTPSHSSGKLLFLQLFEKDSCTYTYLLADVSHPDKPALGMAMISPNQGRPLRGMPDQYVVVKELILR</sequence>
<proteinExistence type="predicted"/>
<accession>A0A978V4L0</accession>
<dbReference type="EMBL" id="JAEACU010000007">
    <property type="protein sequence ID" value="KAH7522293.1"/>
    <property type="molecule type" value="Genomic_DNA"/>
</dbReference>
<dbReference type="AlphaFoldDB" id="A0A978V4L0"/>